<keyword evidence="3" id="KW-1185">Reference proteome</keyword>
<dbReference type="Pfam" id="PF01809">
    <property type="entry name" value="YidD"/>
    <property type="match status" value="1"/>
</dbReference>
<dbReference type="AlphaFoldDB" id="A0A401XLU5"/>
<feature type="region of interest" description="Disordered" evidence="1">
    <location>
        <begin position="35"/>
        <end position="56"/>
    </location>
</feature>
<evidence type="ECO:0000313" key="2">
    <source>
        <dbReference type="EMBL" id="GCD77964.1"/>
    </source>
</evidence>
<name>A0A401XLU5_9FLAO</name>
<evidence type="ECO:0000313" key="3">
    <source>
        <dbReference type="Proteomes" id="UP000286715"/>
    </source>
</evidence>
<dbReference type="EMBL" id="BHZE01000013">
    <property type="protein sequence ID" value="GCD77964.1"/>
    <property type="molecule type" value="Genomic_DNA"/>
</dbReference>
<reference evidence="2 3" key="1">
    <citation type="submission" date="2018-11" db="EMBL/GenBank/DDBJ databases">
        <title>Schleiferia aggregans sp. nov., a moderately thermophilic heterotrophic bacterium isolated from microbial mats at a terrestrial hot spring.</title>
        <authorList>
            <person name="Iino T."/>
            <person name="Ohkuma M."/>
            <person name="Haruta S."/>
        </authorList>
    </citation>
    <scope>NUCLEOTIDE SEQUENCE [LARGE SCALE GENOMIC DNA]</scope>
    <source>
        <strain evidence="2 3">LA</strain>
    </source>
</reference>
<evidence type="ECO:0000256" key="1">
    <source>
        <dbReference type="SAM" id="MobiDB-lite"/>
    </source>
</evidence>
<dbReference type="SMART" id="SM01234">
    <property type="entry name" value="Haemolytic"/>
    <property type="match status" value="1"/>
</dbReference>
<sequence>MIEAVQVWGLFKGTWLGLKRLSRCHPWGTYGYDPVPRPDSAAQKSQSAEHIQSPED</sequence>
<evidence type="ECO:0008006" key="4">
    <source>
        <dbReference type="Google" id="ProtNLM"/>
    </source>
</evidence>
<protein>
    <recommendedName>
        <fullName evidence="4">Membrane protein insertion efficiency factor</fullName>
    </recommendedName>
</protein>
<proteinExistence type="predicted"/>
<dbReference type="Proteomes" id="UP000286715">
    <property type="component" value="Unassembled WGS sequence"/>
</dbReference>
<accession>A0A401XLU5</accession>
<comment type="caution">
    <text evidence="2">The sequence shown here is derived from an EMBL/GenBank/DDBJ whole genome shotgun (WGS) entry which is preliminary data.</text>
</comment>
<gene>
    <name evidence="2" type="ORF">JCM31826_14460</name>
</gene>
<dbReference type="InterPro" id="IPR002696">
    <property type="entry name" value="Membr_insert_effic_factor_YidD"/>
</dbReference>
<organism evidence="2 3">
    <name type="scientific">Thermaurantimonas aggregans</name>
    <dbReference type="NCBI Taxonomy" id="2173829"/>
    <lineage>
        <taxon>Bacteria</taxon>
        <taxon>Pseudomonadati</taxon>
        <taxon>Bacteroidota</taxon>
        <taxon>Flavobacteriia</taxon>
        <taxon>Flavobacteriales</taxon>
        <taxon>Schleiferiaceae</taxon>
        <taxon>Thermaurantimonas</taxon>
    </lineage>
</organism>